<feature type="transmembrane region" description="Helical" evidence="2">
    <location>
        <begin position="82"/>
        <end position="104"/>
    </location>
</feature>
<dbReference type="Pfam" id="PF11821">
    <property type="entry name" value="ActD"/>
    <property type="match status" value="1"/>
</dbReference>
<sequence length="191" mass="20809">MADTRSDEEATKGRPSGDPEKRRKKVIFGLFEPKTPMRPIIDRLNEMKFPAGAVEISSTVPIMAQPVGVGWGRLHLFHVTMIAGAIGILFGILLAGGTALLYPLRTGGKPIVSPSIVGIISYEMMMLFAIVTTFVTMAVQIVRSRRAGAGYDPRIDEGYVGVSVRIDREDPRSGTVRDFFQEAGAVEVETE</sequence>
<gene>
    <name evidence="3" type="ORF">MNODULE_08410</name>
</gene>
<evidence type="ECO:0000256" key="2">
    <source>
        <dbReference type="SAM" id="Phobius"/>
    </source>
</evidence>
<protein>
    <submittedName>
        <fullName evidence="3">DUF3341 domain-containing protein</fullName>
    </submittedName>
</protein>
<dbReference type="Proteomes" id="UP000534783">
    <property type="component" value="Unassembled WGS sequence"/>
</dbReference>
<evidence type="ECO:0000256" key="1">
    <source>
        <dbReference type="SAM" id="MobiDB-lite"/>
    </source>
</evidence>
<keyword evidence="2" id="KW-0472">Membrane</keyword>
<proteinExistence type="predicted"/>
<dbReference type="AlphaFoldDB" id="A0A7X6DPA9"/>
<reference evidence="3 4" key="1">
    <citation type="journal article" date="2020" name="Nature">
        <title>Bacterial chemolithoautotrophy via manganese oxidation.</title>
        <authorList>
            <person name="Yu H."/>
            <person name="Leadbetter J.R."/>
        </authorList>
    </citation>
    <scope>NUCLEOTIDE SEQUENCE [LARGE SCALE GENOMIC DNA]</scope>
    <source>
        <strain evidence="3 4">Mn-1</strain>
    </source>
</reference>
<evidence type="ECO:0000313" key="3">
    <source>
        <dbReference type="EMBL" id="NKE70759.1"/>
    </source>
</evidence>
<dbReference type="EMBL" id="VTOW01000001">
    <property type="protein sequence ID" value="NKE70759.1"/>
    <property type="molecule type" value="Genomic_DNA"/>
</dbReference>
<name>A0A7X6DPA9_9BACT</name>
<keyword evidence="2" id="KW-0812">Transmembrane</keyword>
<comment type="caution">
    <text evidence="3">The sequence shown here is derived from an EMBL/GenBank/DDBJ whole genome shotgun (WGS) entry which is preliminary data.</text>
</comment>
<organism evidence="3 4">
    <name type="scientific">Candidatus Manganitrophus noduliformans</name>
    <dbReference type="NCBI Taxonomy" id="2606439"/>
    <lineage>
        <taxon>Bacteria</taxon>
        <taxon>Pseudomonadati</taxon>
        <taxon>Nitrospirota</taxon>
        <taxon>Nitrospiria</taxon>
        <taxon>Candidatus Troglogloeales</taxon>
        <taxon>Candidatus Manganitrophaceae</taxon>
        <taxon>Candidatus Manganitrophus</taxon>
    </lineage>
</organism>
<feature type="region of interest" description="Disordered" evidence="1">
    <location>
        <begin position="1"/>
        <end position="21"/>
    </location>
</feature>
<accession>A0A7X6DPA9</accession>
<keyword evidence="4" id="KW-1185">Reference proteome</keyword>
<feature type="transmembrane region" description="Helical" evidence="2">
    <location>
        <begin position="116"/>
        <end position="139"/>
    </location>
</feature>
<dbReference type="InterPro" id="IPR021776">
    <property type="entry name" value="ActD"/>
</dbReference>
<dbReference type="RefSeq" id="WP_168058994.1">
    <property type="nucleotide sequence ID" value="NZ_VTOW01000001.1"/>
</dbReference>
<evidence type="ECO:0000313" key="4">
    <source>
        <dbReference type="Proteomes" id="UP000534783"/>
    </source>
</evidence>
<keyword evidence="2" id="KW-1133">Transmembrane helix</keyword>